<evidence type="ECO:0000256" key="9">
    <source>
        <dbReference type="RuleBase" id="RU363036"/>
    </source>
</evidence>
<dbReference type="PATRIC" id="fig|1618337.4.peg.262"/>
<keyword evidence="5 9" id="KW-0648">Protein biosynthesis</keyword>
<dbReference type="Proteomes" id="UP000035648">
    <property type="component" value="Chromosome"/>
</dbReference>
<evidence type="ECO:0000256" key="4">
    <source>
        <dbReference type="ARBA" id="ARBA00022840"/>
    </source>
</evidence>
<evidence type="ECO:0000313" key="11">
    <source>
        <dbReference type="Proteomes" id="UP000035648"/>
    </source>
</evidence>
<dbReference type="AlphaFoldDB" id="A0A0G4B3C0"/>
<proteinExistence type="inferred from homology"/>
<dbReference type="SUPFAM" id="SSF55174">
    <property type="entry name" value="Alpha-L RNA-binding motif"/>
    <property type="match status" value="1"/>
</dbReference>
<evidence type="ECO:0000313" key="10">
    <source>
        <dbReference type="EMBL" id="AKM82075.1"/>
    </source>
</evidence>
<keyword evidence="6 9" id="KW-0030">Aminoacyl-tRNA synthetase</keyword>
<reference evidence="10 11" key="1">
    <citation type="journal article" date="2015" name="Nature">
        <title>rRNA introns, odd ribosomes, and small enigmatic genomes across a large radiation of phyla.</title>
        <authorList>
            <person name="Brown C.T."/>
            <person name="Hug L.A."/>
            <person name="Thomas B.C."/>
            <person name="Sharon I."/>
            <person name="Castelle C.J."/>
            <person name="Singh A."/>
            <person name="Wilkins M.J."/>
            <person name="Williams K.H."/>
            <person name="Banfield J.F."/>
        </authorList>
    </citation>
    <scope>NUCLEOTIDE SEQUENCE [LARGE SCALE GENOMIC DNA]</scope>
</reference>
<name>A0A0G4B3C0_9BACT</name>
<dbReference type="GO" id="GO:0003723">
    <property type="term" value="F:RNA binding"/>
    <property type="evidence" value="ECO:0007669"/>
    <property type="project" value="InterPro"/>
</dbReference>
<dbReference type="Pfam" id="PF00579">
    <property type="entry name" value="tRNA-synt_1b"/>
    <property type="match status" value="1"/>
</dbReference>
<dbReference type="EC" id="6.1.1.1" evidence="1 8"/>
<keyword evidence="4 9" id="KW-0067">ATP-binding</keyword>
<evidence type="ECO:0000256" key="2">
    <source>
        <dbReference type="ARBA" id="ARBA00022598"/>
    </source>
</evidence>
<evidence type="ECO:0000256" key="1">
    <source>
        <dbReference type="ARBA" id="ARBA00013160"/>
    </source>
</evidence>
<evidence type="ECO:0000256" key="3">
    <source>
        <dbReference type="ARBA" id="ARBA00022741"/>
    </source>
</evidence>
<dbReference type="STRING" id="1618337.UT28_C0001G0264"/>
<dbReference type="PRINTS" id="PR01040">
    <property type="entry name" value="TRNASYNTHTYR"/>
</dbReference>
<dbReference type="Gene3D" id="3.10.290.10">
    <property type="entry name" value="RNA-binding S4 domain"/>
    <property type="match status" value="1"/>
</dbReference>
<dbReference type="Gene3D" id="1.10.240.10">
    <property type="entry name" value="Tyrosyl-Transfer RNA Synthetase"/>
    <property type="match status" value="1"/>
</dbReference>
<dbReference type="InterPro" id="IPR002305">
    <property type="entry name" value="aa-tRNA-synth_Ic"/>
</dbReference>
<dbReference type="GO" id="GO:0005829">
    <property type="term" value="C:cytosol"/>
    <property type="evidence" value="ECO:0007669"/>
    <property type="project" value="TreeGrafter"/>
</dbReference>
<evidence type="ECO:0000256" key="8">
    <source>
        <dbReference type="NCBIfam" id="TIGR00234"/>
    </source>
</evidence>
<gene>
    <name evidence="10" type="ORF">UT28_C0001G0264</name>
</gene>
<evidence type="ECO:0000256" key="7">
    <source>
        <dbReference type="ARBA" id="ARBA00048248"/>
    </source>
</evidence>
<dbReference type="InterPro" id="IPR002307">
    <property type="entry name" value="Tyr-tRNA-ligase"/>
</dbReference>
<keyword evidence="2 9" id="KW-0436">Ligase</keyword>
<protein>
    <recommendedName>
        <fullName evidence="1 8">Tyrosine--tRNA ligase</fullName>
        <ecNumber evidence="1 8">6.1.1.1</ecNumber>
    </recommendedName>
</protein>
<evidence type="ECO:0000256" key="6">
    <source>
        <dbReference type="ARBA" id="ARBA00023146"/>
    </source>
</evidence>
<dbReference type="NCBIfam" id="TIGR00234">
    <property type="entry name" value="tyrS"/>
    <property type="match status" value="1"/>
</dbReference>
<dbReference type="InterPro" id="IPR014729">
    <property type="entry name" value="Rossmann-like_a/b/a_fold"/>
</dbReference>
<comment type="catalytic activity">
    <reaction evidence="7">
        <text>tRNA(Tyr) + L-tyrosine + ATP = L-tyrosyl-tRNA(Tyr) + AMP + diphosphate + H(+)</text>
        <dbReference type="Rhea" id="RHEA:10220"/>
        <dbReference type="Rhea" id="RHEA-COMP:9706"/>
        <dbReference type="Rhea" id="RHEA-COMP:9707"/>
        <dbReference type="ChEBI" id="CHEBI:15378"/>
        <dbReference type="ChEBI" id="CHEBI:30616"/>
        <dbReference type="ChEBI" id="CHEBI:33019"/>
        <dbReference type="ChEBI" id="CHEBI:58315"/>
        <dbReference type="ChEBI" id="CHEBI:78442"/>
        <dbReference type="ChEBI" id="CHEBI:78536"/>
        <dbReference type="ChEBI" id="CHEBI:456215"/>
        <dbReference type="EC" id="6.1.1.1"/>
    </reaction>
</comment>
<sequence length="406" mass="46745">MKKIITDKQTIDKLIEDFSRTTDEVFSLEEFRKLLSSGHQLRFKYGVDVTAPDLHIGHAVNLWMYRRLQELGHKIIFLIGDYTTQIGDPTGKSKTRPIIPIEEIQQNADAFIKQAMMVLYDDPNLVEIRRNSEWYDPMKAKDLLSLMSLVTHDRLISRDMFQKRIETGQEIYENELVYPILQGYDSVALKADATVIGSDQLFNEMMGRFFQEKYGEPAQVIITTKITAGIDGKGKQSKSLGNYIGLNHSPREKFGRLMSIPDTLIIDYMKVYTDVPLDEIVKIEQDLSTDPKKYKLMLAQEIVKRYHGEKVAEEEVEWFEKTFSQKQVPDEAIPVSIGADSASLIDILKKCFDDEKMSNNDLRRLITQNAVTIDERKANDPFELIKLSSSPLNFKVGKRNWFKVTI</sequence>
<dbReference type="SUPFAM" id="SSF52374">
    <property type="entry name" value="Nucleotidylyl transferase"/>
    <property type="match status" value="1"/>
</dbReference>
<organism evidence="10 11">
    <name type="scientific">Berkelbacteria bacterium GW2011_GWE1_39_12</name>
    <dbReference type="NCBI Taxonomy" id="1618337"/>
    <lineage>
        <taxon>Bacteria</taxon>
        <taxon>Candidatus Berkelbacteria</taxon>
    </lineage>
</organism>
<dbReference type="KEGG" id="bbgw:UT28_C0001G0264"/>
<dbReference type="GO" id="GO:0006437">
    <property type="term" value="P:tyrosyl-tRNA aminoacylation"/>
    <property type="evidence" value="ECO:0007669"/>
    <property type="project" value="UniProtKB-UniRule"/>
</dbReference>
<dbReference type="Gene3D" id="3.40.50.620">
    <property type="entry name" value="HUPs"/>
    <property type="match status" value="1"/>
</dbReference>
<dbReference type="EMBL" id="CP011213">
    <property type="protein sequence ID" value="AKM82075.1"/>
    <property type="molecule type" value="Genomic_DNA"/>
</dbReference>
<evidence type="ECO:0000256" key="5">
    <source>
        <dbReference type="ARBA" id="ARBA00022917"/>
    </source>
</evidence>
<dbReference type="InterPro" id="IPR036986">
    <property type="entry name" value="S4_RNA-bd_sf"/>
</dbReference>
<dbReference type="PANTHER" id="PTHR11766">
    <property type="entry name" value="TYROSYL-TRNA SYNTHETASE"/>
    <property type="match status" value="1"/>
</dbReference>
<dbReference type="PANTHER" id="PTHR11766:SF1">
    <property type="entry name" value="TYROSINE--TRNA LIGASE"/>
    <property type="match status" value="1"/>
</dbReference>
<accession>A0A0G4B3C0</accession>
<comment type="similarity">
    <text evidence="9">Belongs to the class-I aminoacyl-tRNA synthetase family.</text>
</comment>
<keyword evidence="3 9" id="KW-0547">Nucleotide-binding</keyword>
<dbReference type="GO" id="GO:0005524">
    <property type="term" value="F:ATP binding"/>
    <property type="evidence" value="ECO:0007669"/>
    <property type="project" value="UniProtKB-KW"/>
</dbReference>
<dbReference type="GO" id="GO:0004831">
    <property type="term" value="F:tyrosine-tRNA ligase activity"/>
    <property type="evidence" value="ECO:0007669"/>
    <property type="project" value="UniProtKB-UniRule"/>
</dbReference>
<dbReference type="InterPro" id="IPR024088">
    <property type="entry name" value="Tyr-tRNA-ligase_bac-type"/>
</dbReference>